<proteinExistence type="predicted"/>
<name>A0ABU7C8X3_9TELE</name>
<evidence type="ECO:0000313" key="1">
    <source>
        <dbReference type="EMBL" id="MED6259397.1"/>
    </source>
</evidence>
<sequence>MTKGSSGMFKMKEFFQPRQLTAQRESDFMPHRGTLTHTSAAASCQSVVYDDSRTSLNLASHLNRQNWMLGGFSGEKKSNTDGLATQGESLITLLMVMLN</sequence>
<gene>
    <name evidence="1" type="ORF">ATANTOWER_022078</name>
</gene>
<dbReference type="Proteomes" id="UP001345963">
    <property type="component" value="Unassembled WGS sequence"/>
</dbReference>
<protein>
    <submittedName>
        <fullName evidence="1">Uncharacterized protein</fullName>
    </submittedName>
</protein>
<keyword evidence="2" id="KW-1185">Reference proteome</keyword>
<organism evidence="1 2">
    <name type="scientific">Ataeniobius toweri</name>
    <dbReference type="NCBI Taxonomy" id="208326"/>
    <lineage>
        <taxon>Eukaryota</taxon>
        <taxon>Metazoa</taxon>
        <taxon>Chordata</taxon>
        <taxon>Craniata</taxon>
        <taxon>Vertebrata</taxon>
        <taxon>Euteleostomi</taxon>
        <taxon>Actinopterygii</taxon>
        <taxon>Neopterygii</taxon>
        <taxon>Teleostei</taxon>
        <taxon>Neoteleostei</taxon>
        <taxon>Acanthomorphata</taxon>
        <taxon>Ovalentaria</taxon>
        <taxon>Atherinomorphae</taxon>
        <taxon>Cyprinodontiformes</taxon>
        <taxon>Goodeidae</taxon>
        <taxon>Ataeniobius</taxon>
    </lineage>
</organism>
<dbReference type="EMBL" id="JAHUTI010083462">
    <property type="protein sequence ID" value="MED6259397.1"/>
    <property type="molecule type" value="Genomic_DNA"/>
</dbReference>
<comment type="caution">
    <text evidence="1">The sequence shown here is derived from an EMBL/GenBank/DDBJ whole genome shotgun (WGS) entry which is preliminary data.</text>
</comment>
<accession>A0ABU7C8X3</accession>
<reference evidence="1 2" key="1">
    <citation type="submission" date="2021-07" db="EMBL/GenBank/DDBJ databases">
        <authorList>
            <person name="Palmer J.M."/>
        </authorList>
    </citation>
    <scope>NUCLEOTIDE SEQUENCE [LARGE SCALE GENOMIC DNA]</scope>
    <source>
        <strain evidence="1 2">AT_MEX2019</strain>
        <tissue evidence="1">Muscle</tissue>
    </source>
</reference>
<evidence type="ECO:0000313" key="2">
    <source>
        <dbReference type="Proteomes" id="UP001345963"/>
    </source>
</evidence>